<keyword evidence="1" id="KW-0802">TPR repeat</keyword>
<sequence length="1383" mass="154436">MRAFIFLLLSFLLCLSPASSQPQEQLINLLQEAASLHSASDHAGALTLYDRVLTLDPSNADALHLKGLVYHAEGHSSQAIHLISQALQNSPHPAVMNSNLGEIYRSLGRYEEASSQHQLAFSLLPSSASIQFNYACLLMDTSPSEALTYFSLTIQNPESTPSQKVNSLKDSANIHYHSGDFTSAFELFNTANSYSPDDIEILMGLGTSSQRLGLLDVSLQYYQETLSISPDHSNANMNIGVLLHETGDLHGAIRLYRYCLDGLNPNLSTKVTLMNNLGAALMSSGKPDEGVAVLTRALQFDPSNVNLLINLSMYHNEDGNLSLGREMLDNALDFKYEQTGVVDVGLKIRKAISLPPVMGNNDEVLQNYNEFLEKVANLALETINLDPAIKIIDPVQTIERIHFYLVYMGSKFDRVSQRLANELYTNSLVNFDRADLVNDNKSDPNISNSPNNLNNPNKKIKIGFVSKFFGDFEPHGLLLEGVIRHLPRSIFQVYILPISSSGETAKYLEDTDSEMIKLNLSYSSNLNQLADLTLDMIVYADLNSEPMTHFMSLSRLAPCQVAFWGNPVTSGNPKIDYFVSFDRGENPYRTMVDNELEPYSEQVVLLEGQGIWYNDFSYFEKKYYENNIVMSYMHTWEDFAGPTDYKLISNPNNNIYLCAQSVFKLSSDFDAVVKKLLEVDANGIVVFTKGRRPAWTAKFQSRLRQTLGGELYNRVYFIERVGSIDFPNLIKLCTVLLHPFPFGGSRTSLDGLEAGVPIVTWPQNFLRGRMAVSYFAEMDIYDCCVAWSGDEYVEKVVRLGKDRVYRSQSLELIKSRIHRVYNNMKVVKEWTRFLCGAAGVGVRETELAVDAFGEDPSWQTPKDVDRAFNYMQKMSLKPELTNTNTNNPTYNILESYYATAAVIYNNNGDLNQALDMLNKLSFERPSDSKVRSDIGAVLQQMRRLDESIRELEKAVTLDGENVVAMNNLGVVMKDKGEYKTALEWFIKAKEGGLMTAVENAANIYRDEGNFYAAYATICESLFQPNQYLCTGEEEKNNFVGLVCVLGLVEDVLEFSDIVATNWGDDVLKTLTDLVLNKDPSGKLTTGLLTFMSWNGFVNFDAVEKIYRVLKPPTELSIDGGAGSSSPHPVNLIIQFYRSRSEAKNVEALAALSANLRCSFLSRVHVMLEKEEDLIFLNDNLEGGAGYIAEGRLMIRVIGKRLTFAAGWEYINAEVGLGEVGLLSNSDIVFGEESLKWLGGRGVGEGVVYALTRWEAGEGMMKVDDWRDSGKFDELLKSVVLHPRIDSQDSWAVGGGGGIPEVVIKYSGFWQGLPRCDGRIARVFEDAGWKVENPCLKVKGVHIENFFVSEEKLEKSKGNKDEAALGYDMEQNVVGETSFVKITL</sequence>
<evidence type="ECO:0008006" key="5">
    <source>
        <dbReference type="Google" id="ProtNLM"/>
    </source>
</evidence>
<dbReference type="SUPFAM" id="SSF48452">
    <property type="entry name" value="TPR-like"/>
    <property type="match status" value="2"/>
</dbReference>
<dbReference type="PANTHER" id="PTHR44998:SF1">
    <property type="entry name" value="UDP-N-ACETYLGLUCOSAMINE--PEPTIDE N-ACETYLGLUCOSAMINYLTRANSFERASE 110 KDA SUBUNIT"/>
    <property type="match status" value="1"/>
</dbReference>
<keyword evidence="2" id="KW-0732">Signal</keyword>
<dbReference type="EMBL" id="BRXW01000625">
    <property type="protein sequence ID" value="GMH70631.1"/>
    <property type="molecule type" value="Genomic_DNA"/>
</dbReference>
<dbReference type="Proteomes" id="UP001165122">
    <property type="component" value="Unassembled WGS sequence"/>
</dbReference>
<dbReference type="Gene3D" id="1.25.40.10">
    <property type="entry name" value="Tetratricopeptide repeat domain"/>
    <property type="match status" value="3"/>
</dbReference>
<evidence type="ECO:0000256" key="1">
    <source>
        <dbReference type="PROSITE-ProRule" id="PRU00339"/>
    </source>
</evidence>
<feature type="repeat" description="TPR" evidence="1">
    <location>
        <begin position="60"/>
        <end position="93"/>
    </location>
</feature>
<dbReference type="InterPro" id="IPR019734">
    <property type="entry name" value="TPR_rpt"/>
</dbReference>
<reference evidence="4" key="1">
    <citation type="journal article" date="2023" name="Commun. Biol.">
        <title>Genome analysis of Parmales, the sister group of diatoms, reveals the evolutionary specialization of diatoms from phago-mixotrophs to photoautotrophs.</title>
        <authorList>
            <person name="Ban H."/>
            <person name="Sato S."/>
            <person name="Yoshikawa S."/>
            <person name="Yamada K."/>
            <person name="Nakamura Y."/>
            <person name="Ichinomiya M."/>
            <person name="Sato N."/>
            <person name="Blanc-Mathieu R."/>
            <person name="Endo H."/>
            <person name="Kuwata A."/>
            <person name="Ogata H."/>
        </authorList>
    </citation>
    <scope>NUCLEOTIDE SEQUENCE [LARGE SCALE GENOMIC DNA]</scope>
    <source>
        <strain evidence="4">NIES 3700</strain>
    </source>
</reference>
<organism evidence="3 4">
    <name type="scientific">Triparma laevis f. longispina</name>
    <dbReference type="NCBI Taxonomy" id="1714387"/>
    <lineage>
        <taxon>Eukaryota</taxon>
        <taxon>Sar</taxon>
        <taxon>Stramenopiles</taxon>
        <taxon>Ochrophyta</taxon>
        <taxon>Bolidophyceae</taxon>
        <taxon>Parmales</taxon>
        <taxon>Triparmaceae</taxon>
        <taxon>Triparma</taxon>
    </lineage>
</organism>
<dbReference type="OrthoDB" id="9991317at2759"/>
<evidence type="ECO:0000256" key="2">
    <source>
        <dbReference type="SAM" id="SignalP"/>
    </source>
</evidence>
<name>A0A9W7AH55_9STRA</name>
<feature type="repeat" description="TPR" evidence="1">
    <location>
        <begin position="94"/>
        <end position="127"/>
    </location>
</feature>
<dbReference type="PROSITE" id="PS50005">
    <property type="entry name" value="TPR"/>
    <property type="match status" value="5"/>
</dbReference>
<feature type="repeat" description="TPR" evidence="1">
    <location>
        <begin position="271"/>
        <end position="304"/>
    </location>
</feature>
<comment type="caution">
    <text evidence="3">The sequence shown here is derived from an EMBL/GenBank/DDBJ whole genome shotgun (WGS) entry which is preliminary data.</text>
</comment>
<dbReference type="Pfam" id="PF13432">
    <property type="entry name" value="TPR_16"/>
    <property type="match status" value="1"/>
</dbReference>
<feature type="chain" id="PRO_5040722821" description="Protein O-GlcNAc transferase" evidence="2">
    <location>
        <begin position="21"/>
        <end position="1383"/>
    </location>
</feature>
<evidence type="ECO:0000313" key="3">
    <source>
        <dbReference type="EMBL" id="GMH70631.1"/>
    </source>
</evidence>
<feature type="repeat" description="TPR" evidence="1">
    <location>
        <begin position="928"/>
        <end position="961"/>
    </location>
</feature>
<accession>A0A9W7AH55</accession>
<gene>
    <name evidence="3" type="ORF">TrLO_g7059</name>
</gene>
<feature type="signal peptide" evidence="2">
    <location>
        <begin position="1"/>
        <end position="20"/>
    </location>
</feature>
<proteinExistence type="predicted"/>
<dbReference type="PANTHER" id="PTHR44998">
    <property type="match status" value="1"/>
</dbReference>
<evidence type="ECO:0000313" key="4">
    <source>
        <dbReference type="Proteomes" id="UP001165122"/>
    </source>
</evidence>
<protein>
    <recommendedName>
        <fullName evidence="5">Protein O-GlcNAc transferase</fullName>
    </recommendedName>
</protein>
<keyword evidence="4" id="KW-1185">Reference proteome</keyword>
<dbReference type="InterPro" id="IPR011990">
    <property type="entry name" value="TPR-like_helical_dom_sf"/>
</dbReference>
<dbReference type="SMART" id="SM00028">
    <property type="entry name" value="TPR"/>
    <property type="match status" value="9"/>
</dbReference>
<feature type="repeat" description="TPR" evidence="1">
    <location>
        <begin position="199"/>
        <end position="232"/>
    </location>
</feature>
<dbReference type="Gene3D" id="3.40.50.2000">
    <property type="entry name" value="Glycogen Phosphorylase B"/>
    <property type="match status" value="1"/>
</dbReference>
<dbReference type="Gene3D" id="3.40.50.11380">
    <property type="match status" value="1"/>
</dbReference>